<dbReference type="EMBL" id="JAPVEA010000007">
    <property type="protein sequence ID" value="KAJ5443750.1"/>
    <property type="molecule type" value="Genomic_DNA"/>
</dbReference>
<evidence type="ECO:0000313" key="1">
    <source>
        <dbReference type="EMBL" id="KAJ5443750.1"/>
    </source>
</evidence>
<organism evidence="1 2">
    <name type="scientific">Penicillium daleae</name>
    <dbReference type="NCBI Taxonomy" id="63821"/>
    <lineage>
        <taxon>Eukaryota</taxon>
        <taxon>Fungi</taxon>
        <taxon>Dikarya</taxon>
        <taxon>Ascomycota</taxon>
        <taxon>Pezizomycotina</taxon>
        <taxon>Eurotiomycetes</taxon>
        <taxon>Eurotiomycetidae</taxon>
        <taxon>Eurotiales</taxon>
        <taxon>Aspergillaceae</taxon>
        <taxon>Penicillium</taxon>
    </lineage>
</organism>
<dbReference type="Proteomes" id="UP001213681">
    <property type="component" value="Unassembled WGS sequence"/>
</dbReference>
<reference evidence="1" key="2">
    <citation type="journal article" date="2023" name="IMA Fungus">
        <title>Comparative genomic study of the Penicillium genus elucidates a diverse pangenome and 15 lateral gene transfer events.</title>
        <authorList>
            <person name="Petersen C."/>
            <person name="Sorensen T."/>
            <person name="Nielsen M.R."/>
            <person name="Sondergaard T.E."/>
            <person name="Sorensen J.L."/>
            <person name="Fitzpatrick D.A."/>
            <person name="Frisvad J.C."/>
            <person name="Nielsen K.L."/>
        </authorList>
    </citation>
    <scope>NUCLEOTIDE SEQUENCE</scope>
    <source>
        <strain evidence="1">IBT 16125</strain>
    </source>
</reference>
<proteinExistence type="predicted"/>
<accession>A0AAD6C385</accession>
<protein>
    <submittedName>
        <fullName evidence="1">Uncharacterized protein</fullName>
    </submittedName>
</protein>
<reference evidence="1" key="1">
    <citation type="submission" date="2022-12" db="EMBL/GenBank/DDBJ databases">
        <authorList>
            <person name="Petersen C."/>
        </authorList>
    </citation>
    <scope>NUCLEOTIDE SEQUENCE</scope>
    <source>
        <strain evidence="1">IBT 16125</strain>
    </source>
</reference>
<gene>
    <name evidence="1" type="ORF">N7458_007622</name>
</gene>
<dbReference type="GeneID" id="81601247"/>
<name>A0AAD6C385_9EURO</name>
<dbReference type="RefSeq" id="XP_056763830.1">
    <property type="nucleotide sequence ID" value="XM_056911004.1"/>
</dbReference>
<dbReference type="AlphaFoldDB" id="A0AAD6C385"/>
<comment type="caution">
    <text evidence="1">The sequence shown here is derived from an EMBL/GenBank/DDBJ whole genome shotgun (WGS) entry which is preliminary data.</text>
</comment>
<keyword evidence="2" id="KW-1185">Reference proteome</keyword>
<sequence>LEQNRLTVELLPPTCNLNACLGLTGTFSCIASALQARDPAALSKCLTAGLQGICACAACIPAVNSVLNALGICLSGPGGGGNATMSPSVPWNTFVTSTPVSRKPGVSSSVVVTPTYMV</sequence>
<evidence type="ECO:0000313" key="2">
    <source>
        <dbReference type="Proteomes" id="UP001213681"/>
    </source>
</evidence>
<feature type="non-terminal residue" evidence="1">
    <location>
        <position position="118"/>
    </location>
</feature>